<dbReference type="Proteomes" id="UP000293952">
    <property type="component" value="Unassembled WGS sequence"/>
</dbReference>
<dbReference type="Gene3D" id="3.40.50.1820">
    <property type="entry name" value="alpha/beta hydrolase"/>
    <property type="match status" value="1"/>
</dbReference>
<name>A0A4Q4KKV0_9FLAO</name>
<evidence type="ECO:0000313" key="2">
    <source>
        <dbReference type="EMBL" id="RYM33347.1"/>
    </source>
</evidence>
<keyword evidence="3" id="KW-1185">Reference proteome</keyword>
<dbReference type="SUPFAM" id="SSF53474">
    <property type="entry name" value="alpha/beta-Hydrolases"/>
    <property type="match status" value="1"/>
</dbReference>
<reference evidence="2 3" key="1">
    <citation type="submission" date="2019-02" db="EMBL/GenBank/DDBJ databases">
        <title>Genome sequence of the sea-ice species Brumimicrobium glaciale.</title>
        <authorList>
            <person name="Bowman J.P."/>
        </authorList>
    </citation>
    <scope>NUCLEOTIDE SEQUENCE [LARGE SCALE GENOMIC DNA]</scope>
    <source>
        <strain evidence="2 3">IC156</strain>
    </source>
</reference>
<accession>A0A4Q4KKV0</accession>
<keyword evidence="2" id="KW-0378">Hydrolase</keyword>
<sequence length="318" mass="35981">MKHLKWLVLVALFLSTSLFSWSQKEKEVNVKIEKGTIYGNLISVENYKENPVVIIIPGSGPTDRNGNNPFMQPNTYKLLTKELAKNGISSLRYDKLMIGESKNDLSEKDLLFEDNVHQVTAWIDYLEKKKFTNIVILGHSEGSLIGMLAAQERKVSKFISLCGTGRTIDVVLAEQIAKQSPQYSKEIEKLLEKLKNGEEVTEFSPELAGLFRTDVQPYVISWLKYSPKEEIGKLNIPVLIIHGSTDIQVTAEDAKIQKEGNPKAELKIIEGMNHVLKVAPEDKDENMKTYYDPKLPLHEELVPVIIEFIIPFNNALTK</sequence>
<dbReference type="EMBL" id="SETE01000004">
    <property type="protein sequence ID" value="RYM33347.1"/>
    <property type="molecule type" value="Genomic_DNA"/>
</dbReference>
<comment type="caution">
    <text evidence="2">The sequence shown here is derived from an EMBL/GenBank/DDBJ whole genome shotgun (WGS) entry which is preliminary data.</text>
</comment>
<dbReference type="PANTHER" id="PTHR43265">
    <property type="entry name" value="ESTERASE ESTD"/>
    <property type="match status" value="1"/>
</dbReference>
<organism evidence="2 3">
    <name type="scientific">Brumimicrobium glaciale</name>
    <dbReference type="NCBI Taxonomy" id="200475"/>
    <lineage>
        <taxon>Bacteria</taxon>
        <taxon>Pseudomonadati</taxon>
        <taxon>Bacteroidota</taxon>
        <taxon>Flavobacteriia</taxon>
        <taxon>Flavobacteriales</taxon>
        <taxon>Crocinitomicaceae</taxon>
        <taxon>Brumimicrobium</taxon>
    </lineage>
</organism>
<gene>
    <name evidence="2" type="ORF">ERX46_10415</name>
</gene>
<keyword evidence="1" id="KW-0732">Signal</keyword>
<protein>
    <submittedName>
        <fullName evidence="2">Alpha/beta hydrolase</fullName>
    </submittedName>
</protein>
<dbReference type="InterPro" id="IPR029058">
    <property type="entry name" value="AB_hydrolase_fold"/>
</dbReference>
<feature type="signal peptide" evidence="1">
    <location>
        <begin position="1"/>
        <end position="22"/>
    </location>
</feature>
<feature type="chain" id="PRO_5020491146" evidence="1">
    <location>
        <begin position="23"/>
        <end position="318"/>
    </location>
</feature>
<dbReference type="AlphaFoldDB" id="A0A4Q4KKV0"/>
<dbReference type="OrthoDB" id="9809549at2"/>
<dbReference type="InterPro" id="IPR053145">
    <property type="entry name" value="AB_hydrolase_Est10"/>
</dbReference>
<evidence type="ECO:0000256" key="1">
    <source>
        <dbReference type="SAM" id="SignalP"/>
    </source>
</evidence>
<dbReference type="GO" id="GO:0052689">
    <property type="term" value="F:carboxylic ester hydrolase activity"/>
    <property type="evidence" value="ECO:0007669"/>
    <property type="project" value="TreeGrafter"/>
</dbReference>
<dbReference type="PANTHER" id="PTHR43265:SF1">
    <property type="entry name" value="ESTERASE ESTD"/>
    <property type="match status" value="1"/>
</dbReference>
<dbReference type="RefSeq" id="WP_130093807.1">
    <property type="nucleotide sequence ID" value="NZ_SETE01000004.1"/>
</dbReference>
<evidence type="ECO:0000313" key="3">
    <source>
        <dbReference type="Proteomes" id="UP000293952"/>
    </source>
</evidence>
<proteinExistence type="predicted"/>